<sequence>RRAGGRACRPRLRPGHRRRPRRARRGPAGAPDLRQLRRGPRQRLRPGHRQAGGVLGRRPLQPRLLLRPLRLRQDPPAERHRLGGATPAPGRQGGLSDRRTLPVDLRARHARPLDRGLQGKPALGRHAAAGRRPVRRRQDEHPGRAAEHADGPDRGRQTHRPVGRPRAGGPDRRRAAPAQPPGRRPDLPGRGGGPRPEGRRRSIASERFGQAGRRHRRGSFRGAGASGRPHPRFDARTGRRREHPGRRGRKPSVGPDRRRGPDPAGRRPAHGARAPHHRGRDPEDGGRALQPETGRPAERAPHPRHRPPAPGRHVSVQAAHHALLPRHRSPLWRARPYHRPARRPQDRRADAQGRPDRPRRRGPDPQTARVGRSPTARPGEGRDPDCKARHLPHGSDAPFTAKHDIRIWIPAFAGMSGFRGVSPVEIGGKRLCPLPLSLNALVFLPIFTATLLRQGRDRARPYAADHRTFRASSGPGARPERGRASQHHSDPVQRAAERRARPPVVRRHRPGHGDGRRGRGPGERRGPDHGPGPHPLRDRPQAARGRRGVGRALHPAQGRPGAPDRQDALRRLDRRDALLSERSVSAHRGRRRHSAAARRGHRRSPPGPGRNPGAGRRGGRPRRHRAAQDGGSGPPPAGRRRRSRRGPGLGPEDPFRVRRGQPDFQGHRRRLPRLSARHSQRQRQTGRHRQQPVRQGRGPRGHHLGREEPLGEAGLRQRPGEADRPQHGGRSGRGRSRDRLFRRAVRNRLQRPLPAGRRWPDHRRDRPLQVRRSRQPDAGPRPGRRGRPVRADAAAG</sequence>
<feature type="compositionally biased region" description="Basic and acidic residues" evidence="1">
    <location>
        <begin position="478"/>
        <end position="500"/>
    </location>
</feature>
<feature type="compositionally biased region" description="Basic and acidic residues" evidence="1">
    <location>
        <begin position="71"/>
        <end position="81"/>
    </location>
</feature>
<feature type="compositionally biased region" description="Basic residues" evidence="1">
    <location>
        <begin position="36"/>
        <end position="48"/>
    </location>
</feature>
<evidence type="ECO:0000256" key="1">
    <source>
        <dbReference type="SAM" id="MobiDB-lite"/>
    </source>
</evidence>
<feature type="compositionally biased region" description="Basic and acidic residues" evidence="1">
    <location>
        <begin position="136"/>
        <end position="156"/>
    </location>
</feature>
<feature type="compositionally biased region" description="Basic residues" evidence="1">
    <location>
        <begin position="585"/>
        <end position="604"/>
    </location>
</feature>
<name>A0A0N5A5N7_PARTI</name>
<dbReference type="Proteomes" id="UP000038045">
    <property type="component" value="Unplaced"/>
</dbReference>
<feature type="compositionally biased region" description="Basic residues" evidence="1">
    <location>
        <begin position="267"/>
        <end position="279"/>
    </location>
</feature>
<reference evidence="3" key="1">
    <citation type="submission" date="2017-02" db="UniProtKB">
        <authorList>
            <consortium name="WormBaseParasite"/>
        </authorList>
    </citation>
    <scope>IDENTIFICATION</scope>
</reference>
<feature type="compositionally biased region" description="Basic residues" evidence="1">
    <location>
        <begin position="238"/>
        <end position="250"/>
    </location>
</feature>
<feature type="compositionally biased region" description="Basic and acidic residues" evidence="1">
    <location>
        <begin position="255"/>
        <end position="265"/>
    </location>
</feature>
<organism evidence="2 3">
    <name type="scientific">Parastrongyloides trichosuri</name>
    <name type="common">Possum-specific nematode worm</name>
    <dbReference type="NCBI Taxonomy" id="131310"/>
    <lineage>
        <taxon>Eukaryota</taxon>
        <taxon>Metazoa</taxon>
        <taxon>Ecdysozoa</taxon>
        <taxon>Nematoda</taxon>
        <taxon>Chromadorea</taxon>
        <taxon>Rhabditida</taxon>
        <taxon>Tylenchina</taxon>
        <taxon>Panagrolaimomorpha</taxon>
        <taxon>Strongyloidoidea</taxon>
        <taxon>Strongyloididae</taxon>
        <taxon>Parastrongyloides</taxon>
    </lineage>
</organism>
<evidence type="ECO:0000313" key="2">
    <source>
        <dbReference type="Proteomes" id="UP000038045"/>
    </source>
</evidence>
<feature type="compositionally biased region" description="Basic and acidic residues" evidence="1">
    <location>
        <begin position="562"/>
        <end position="579"/>
    </location>
</feature>
<feature type="compositionally biased region" description="Basic residues" evidence="1">
    <location>
        <begin position="323"/>
        <end position="342"/>
    </location>
</feature>
<dbReference type="WBParaSite" id="PTRK_0001702100.1">
    <property type="protein sequence ID" value="PTRK_0001702100.1"/>
    <property type="gene ID" value="PTRK_0001702100"/>
</dbReference>
<feature type="compositionally biased region" description="Basic and acidic residues" evidence="1">
    <location>
        <begin position="511"/>
        <end position="528"/>
    </location>
</feature>
<feature type="compositionally biased region" description="Basic and acidic residues" evidence="1">
    <location>
        <begin position="379"/>
        <end position="388"/>
    </location>
</feature>
<feature type="compositionally biased region" description="Low complexity" evidence="1">
    <location>
        <begin position="57"/>
        <end position="68"/>
    </location>
</feature>
<feature type="compositionally biased region" description="Basic residues" evidence="1">
    <location>
        <begin position="1"/>
        <end position="25"/>
    </location>
</feature>
<proteinExistence type="predicted"/>
<feature type="region of interest" description="Disordered" evidence="1">
    <location>
        <begin position="462"/>
        <end position="796"/>
    </location>
</feature>
<feature type="compositionally biased region" description="Basic and acidic residues" evidence="1">
    <location>
        <begin position="758"/>
        <end position="768"/>
    </location>
</feature>
<evidence type="ECO:0000313" key="3">
    <source>
        <dbReference type="WBParaSite" id="PTRK_0001702100.1"/>
    </source>
</evidence>
<feature type="compositionally biased region" description="Basic residues" evidence="1">
    <location>
        <begin position="667"/>
        <end position="703"/>
    </location>
</feature>
<keyword evidence="2" id="KW-1185">Reference proteome</keyword>
<accession>A0A0N5A5N7</accession>
<feature type="compositionally biased region" description="Basic and acidic residues" evidence="1">
    <location>
        <begin position="343"/>
        <end position="356"/>
    </location>
</feature>
<feature type="compositionally biased region" description="Basic and acidic residues" evidence="1">
    <location>
        <begin position="96"/>
        <end position="114"/>
    </location>
</feature>
<feature type="region of interest" description="Disordered" evidence="1">
    <location>
        <begin position="1"/>
        <end position="398"/>
    </location>
</feature>
<dbReference type="AlphaFoldDB" id="A0A0N5A5N7"/>
<protein>
    <submittedName>
        <fullName evidence="3">Carbamoyl-phosphate synthase (glutamine-hydrolyzing)</fullName>
    </submittedName>
</protein>